<evidence type="ECO:0000313" key="2">
    <source>
        <dbReference type="EMBL" id="KAE8258796.1"/>
    </source>
</evidence>
<name>A0A8T8TCH8_9BASI</name>
<evidence type="ECO:0000313" key="3">
    <source>
        <dbReference type="Proteomes" id="UP000077671"/>
    </source>
</evidence>
<feature type="region of interest" description="Disordered" evidence="1">
    <location>
        <begin position="1"/>
        <end position="31"/>
    </location>
</feature>
<evidence type="ECO:0000256" key="1">
    <source>
        <dbReference type="SAM" id="MobiDB-lite"/>
    </source>
</evidence>
<comment type="caution">
    <text evidence="2">The sequence shown here is derived from an EMBL/GenBank/DDBJ whole genome shotgun (WGS) entry which is preliminary data.</text>
</comment>
<reference evidence="2" key="1">
    <citation type="submission" date="2016-04" db="EMBL/GenBank/DDBJ databases">
        <authorList>
            <person name="Nguyen H.D."/>
            <person name="Kesanakurti P."/>
            <person name="Cullis J."/>
            <person name="Levesque C.A."/>
            <person name="Hambleton S."/>
        </authorList>
    </citation>
    <scope>NUCLEOTIDE SEQUENCE</scope>
    <source>
        <strain evidence="2">DAOMC 238032</strain>
    </source>
</reference>
<organism evidence="2 3">
    <name type="scientific">Tilletia caries</name>
    <name type="common">wheat bunt fungus</name>
    <dbReference type="NCBI Taxonomy" id="13290"/>
    <lineage>
        <taxon>Eukaryota</taxon>
        <taxon>Fungi</taxon>
        <taxon>Dikarya</taxon>
        <taxon>Basidiomycota</taxon>
        <taxon>Ustilaginomycotina</taxon>
        <taxon>Exobasidiomycetes</taxon>
        <taxon>Tilletiales</taxon>
        <taxon>Tilletiaceae</taxon>
        <taxon>Tilletia</taxon>
    </lineage>
</organism>
<dbReference type="EMBL" id="LWDD02000563">
    <property type="protein sequence ID" value="KAE8258796.1"/>
    <property type="molecule type" value="Genomic_DNA"/>
</dbReference>
<dbReference type="AlphaFoldDB" id="A0A8T8TCH8"/>
<gene>
    <name evidence="2" type="ORF">A4X03_0g4278</name>
</gene>
<dbReference type="Proteomes" id="UP000077671">
    <property type="component" value="Unassembled WGS sequence"/>
</dbReference>
<reference evidence="2" key="2">
    <citation type="journal article" date="2019" name="IMA Fungus">
        <title>Genome sequencing and comparison of five Tilletia species to identify candidate genes for the detection of regulated species infecting wheat.</title>
        <authorList>
            <person name="Nguyen H.D.T."/>
            <person name="Sultana T."/>
            <person name="Kesanakurti P."/>
            <person name="Hambleton S."/>
        </authorList>
    </citation>
    <scope>NUCLEOTIDE SEQUENCE</scope>
    <source>
        <strain evidence="2">DAOMC 238032</strain>
    </source>
</reference>
<protein>
    <submittedName>
        <fullName evidence="2">Uncharacterized protein</fullName>
    </submittedName>
</protein>
<proteinExistence type="predicted"/>
<accession>A0A8T8TCH8</accession>
<feature type="compositionally biased region" description="Basic and acidic residues" evidence="1">
    <location>
        <begin position="1"/>
        <end position="10"/>
    </location>
</feature>
<sequence length="85" mass="9899">MQIRQTKIDTETETELDPVPFRNRPAMNPNLTEAGRHEICSRAHGRLMRTFMRDPRLPRPPSLPDDLAKPTNAYISIHPTIEKFY</sequence>